<feature type="chain" id="PRO_5002473305" evidence="2">
    <location>
        <begin position="19"/>
        <end position="204"/>
    </location>
</feature>
<proteinExistence type="predicted"/>
<keyword evidence="1" id="KW-0812">Transmembrane</keyword>
<evidence type="ECO:0000313" key="4">
    <source>
        <dbReference type="Proteomes" id="UP000033673"/>
    </source>
</evidence>
<dbReference type="EMBL" id="JXXV01000018">
    <property type="protein sequence ID" value="KJY82916.1"/>
    <property type="molecule type" value="Genomic_DNA"/>
</dbReference>
<organism evidence="3 4">
    <name type="scientific">Vibrio galatheae</name>
    <dbReference type="NCBI Taxonomy" id="579748"/>
    <lineage>
        <taxon>Bacteria</taxon>
        <taxon>Pseudomonadati</taxon>
        <taxon>Pseudomonadota</taxon>
        <taxon>Gammaproteobacteria</taxon>
        <taxon>Vibrionales</taxon>
        <taxon>Vibrionaceae</taxon>
        <taxon>Vibrio</taxon>
    </lineage>
</organism>
<dbReference type="STRING" id="579748.TW81_11990"/>
<feature type="signal peptide" evidence="2">
    <location>
        <begin position="1"/>
        <end position="18"/>
    </location>
</feature>
<comment type="caution">
    <text evidence="3">The sequence shown here is derived from an EMBL/GenBank/DDBJ whole genome shotgun (WGS) entry which is preliminary data.</text>
</comment>
<evidence type="ECO:0000256" key="2">
    <source>
        <dbReference type="SAM" id="SignalP"/>
    </source>
</evidence>
<sequence length="204" mass="22463">MKWMLGVLVTLWTCLAIAETPQQAQESAFIHVNMSLELDGIENALQDTRHSLDQIGGALDRIAQSDNLTPQQQSLLGDTIDNLNQLVHLSKDSLNSLPNAFEQSKQAISTQSQLFLDDLRLKVLITIGAIGLVVVLIIAAIAWFILRPMQSSLVSVTQNISSMARAIKVTAQALDSISSQQHEIAQRLEATSNRNQHQVEQSKE</sequence>
<protein>
    <submittedName>
        <fullName evidence="3">Membrane protein</fullName>
    </submittedName>
</protein>
<dbReference type="Proteomes" id="UP000033673">
    <property type="component" value="Unassembled WGS sequence"/>
</dbReference>
<dbReference type="OrthoDB" id="5878052at2"/>
<dbReference type="RefSeq" id="WP_045955943.1">
    <property type="nucleotide sequence ID" value="NZ_JXXV01000018.1"/>
</dbReference>
<keyword evidence="1" id="KW-0472">Membrane</keyword>
<feature type="transmembrane region" description="Helical" evidence="1">
    <location>
        <begin position="123"/>
        <end position="146"/>
    </location>
</feature>
<keyword evidence="2" id="KW-0732">Signal</keyword>
<evidence type="ECO:0000313" key="3">
    <source>
        <dbReference type="EMBL" id="KJY82916.1"/>
    </source>
</evidence>
<accession>A0A0F4NLJ4</accession>
<reference evidence="3 4" key="1">
    <citation type="journal article" date="2015" name="BMC Genomics">
        <title>Genome mining reveals unlocked bioactive potential of marine Gram-negative bacteria.</title>
        <authorList>
            <person name="Machado H."/>
            <person name="Sonnenschein E.C."/>
            <person name="Melchiorsen J."/>
            <person name="Gram L."/>
        </authorList>
    </citation>
    <scope>NUCLEOTIDE SEQUENCE [LARGE SCALE GENOMIC DNA]</scope>
    <source>
        <strain evidence="3 4">S2757</strain>
    </source>
</reference>
<dbReference type="PATRIC" id="fig|579748.3.peg.2474"/>
<keyword evidence="4" id="KW-1185">Reference proteome</keyword>
<name>A0A0F4NLJ4_9VIBR</name>
<dbReference type="AlphaFoldDB" id="A0A0F4NLJ4"/>
<gene>
    <name evidence="3" type="ORF">TW81_11990</name>
</gene>
<keyword evidence="1" id="KW-1133">Transmembrane helix</keyword>
<evidence type="ECO:0000256" key="1">
    <source>
        <dbReference type="SAM" id="Phobius"/>
    </source>
</evidence>